<proteinExistence type="predicted"/>
<keyword evidence="1" id="KW-0812">Transmembrane</keyword>
<feature type="transmembrane region" description="Helical" evidence="1">
    <location>
        <begin position="6"/>
        <end position="23"/>
    </location>
</feature>
<sequence length="90" mass="8880">MVDTNLIIVMVIVAVAAVCIYGVERYTRNKSIDWPDAAKIGAISGAGAGGLVFALGGSSEVLDLATAAASSAASAASTAAGDMFVGKPSF</sequence>
<reference evidence="2" key="1">
    <citation type="journal article" date="2020" name="Nature">
        <title>Giant virus diversity and host interactions through global metagenomics.</title>
        <authorList>
            <person name="Schulz F."/>
            <person name="Roux S."/>
            <person name="Paez-Espino D."/>
            <person name="Jungbluth S."/>
            <person name="Walsh D.A."/>
            <person name="Denef V.J."/>
            <person name="McMahon K.D."/>
            <person name="Konstantinidis K.T."/>
            <person name="Eloe-Fadrosh E.A."/>
            <person name="Kyrpides N.C."/>
            <person name="Woyke T."/>
        </authorList>
    </citation>
    <scope>NUCLEOTIDE SEQUENCE</scope>
    <source>
        <strain evidence="2">GVMAG-S-1101176-114</strain>
    </source>
</reference>
<keyword evidence="1" id="KW-1133">Transmembrane helix</keyword>
<organism evidence="2">
    <name type="scientific">viral metagenome</name>
    <dbReference type="NCBI Taxonomy" id="1070528"/>
    <lineage>
        <taxon>unclassified sequences</taxon>
        <taxon>metagenomes</taxon>
        <taxon>organismal metagenomes</taxon>
    </lineage>
</organism>
<protein>
    <submittedName>
        <fullName evidence="2">Uncharacterized protein</fullName>
    </submittedName>
</protein>
<evidence type="ECO:0000313" key="2">
    <source>
        <dbReference type="EMBL" id="QHU13069.1"/>
    </source>
</evidence>
<accession>A0A6C0K5T9</accession>
<keyword evidence="1" id="KW-0472">Membrane</keyword>
<dbReference type="AlphaFoldDB" id="A0A6C0K5T9"/>
<evidence type="ECO:0000256" key="1">
    <source>
        <dbReference type="SAM" id="Phobius"/>
    </source>
</evidence>
<dbReference type="EMBL" id="MN740813">
    <property type="protein sequence ID" value="QHU13069.1"/>
    <property type="molecule type" value="Genomic_DNA"/>
</dbReference>
<name>A0A6C0K5T9_9ZZZZ</name>